<keyword evidence="3" id="KW-0560">Oxidoreductase</keyword>
<evidence type="ECO:0000313" key="6">
    <source>
        <dbReference type="Proteomes" id="UP001219525"/>
    </source>
</evidence>
<evidence type="ECO:0000313" key="5">
    <source>
        <dbReference type="EMBL" id="KAJ7201622.1"/>
    </source>
</evidence>
<dbReference type="PANTHER" id="PTHR43976">
    <property type="entry name" value="SHORT CHAIN DEHYDROGENASE"/>
    <property type="match status" value="1"/>
</dbReference>
<dbReference type="InterPro" id="IPR020904">
    <property type="entry name" value="Sc_DH/Rdtase_CS"/>
</dbReference>
<name>A0AAD6V3J6_9AGAR</name>
<comment type="similarity">
    <text evidence="1 4">Belongs to the short-chain dehydrogenases/reductases (SDR) family.</text>
</comment>
<evidence type="ECO:0000256" key="4">
    <source>
        <dbReference type="RuleBase" id="RU000363"/>
    </source>
</evidence>
<dbReference type="CDD" id="cd05374">
    <property type="entry name" value="17beta-HSD-like_SDR_c"/>
    <property type="match status" value="1"/>
</dbReference>
<accession>A0AAD6V3J6</accession>
<protein>
    <submittedName>
        <fullName evidence="5">Oxidoreductase,short chain dehydrogenase</fullName>
    </submittedName>
</protein>
<dbReference type="Pfam" id="PF00106">
    <property type="entry name" value="adh_short"/>
    <property type="match status" value="1"/>
</dbReference>
<reference evidence="5" key="1">
    <citation type="submission" date="2023-03" db="EMBL/GenBank/DDBJ databases">
        <title>Massive genome expansion in bonnet fungi (Mycena s.s.) driven by repeated elements and novel gene families across ecological guilds.</title>
        <authorList>
            <consortium name="Lawrence Berkeley National Laboratory"/>
            <person name="Harder C.B."/>
            <person name="Miyauchi S."/>
            <person name="Viragh M."/>
            <person name="Kuo A."/>
            <person name="Thoen E."/>
            <person name="Andreopoulos B."/>
            <person name="Lu D."/>
            <person name="Skrede I."/>
            <person name="Drula E."/>
            <person name="Henrissat B."/>
            <person name="Morin E."/>
            <person name="Kohler A."/>
            <person name="Barry K."/>
            <person name="LaButti K."/>
            <person name="Morin E."/>
            <person name="Salamov A."/>
            <person name="Lipzen A."/>
            <person name="Mereny Z."/>
            <person name="Hegedus B."/>
            <person name="Baldrian P."/>
            <person name="Stursova M."/>
            <person name="Weitz H."/>
            <person name="Taylor A."/>
            <person name="Grigoriev I.V."/>
            <person name="Nagy L.G."/>
            <person name="Martin F."/>
            <person name="Kauserud H."/>
        </authorList>
    </citation>
    <scope>NUCLEOTIDE SEQUENCE</scope>
    <source>
        <strain evidence="5">9144</strain>
    </source>
</reference>
<dbReference type="InterPro" id="IPR051911">
    <property type="entry name" value="SDR_oxidoreductase"/>
</dbReference>
<dbReference type="GO" id="GO:0016491">
    <property type="term" value="F:oxidoreductase activity"/>
    <property type="evidence" value="ECO:0007669"/>
    <property type="project" value="UniProtKB-KW"/>
</dbReference>
<dbReference type="EMBL" id="JARJCW010000058">
    <property type="protein sequence ID" value="KAJ7201622.1"/>
    <property type="molecule type" value="Genomic_DNA"/>
</dbReference>
<evidence type="ECO:0000256" key="2">
    <source>
        <dbReference type="ARBA" id="ARBA00022857"/>
    </source>
</evidence>
<dbReference type="PANTHER" id="PTHR43976:SF16">
    <property type="entry name" value="SHORT-CHAIN DEHYDROGENASE_REDUCTASE FAMILY PROTEIN"/>
    <property type="match status" value="1"/>
</dbReference>
<proteinExistence type="inferred from homology"/>
<organism evidence="5 6">
    <name type="scientific">Mycena pura</name>
    <dbReference type="NCBI Taxonomy" id="153505"/>
    <lineage>
        <taxon>Eukaryota</taxon>
        <taxon>Fungi</taxon>
        <taxon>Dikarya</taxon>
        <taxon>Basidiomycota</taxon>
        <taxon>Agaricomycotina</taxon>
        <taxon>Agaricomycetes</taxon>
        <taxon>Agaricomycetidae</taxon>
        <taxon>Agaricales</taxon>
        <taxon>Marasmiineae</taxon>
        <taxon>Mycenaceae</taxon>
        <taxon>Mycena</taxon>
    </lineage>
</organism>
<sequence>MASTTRSPVILITGCSSGFGRELSRVALERGFRVISTARRVETLAALEKRGAKTLRLDVTAPANEVAVFAATAWAIYGQVDFLINNAGYVQGGAIEENTPEDVLTQFKTNVFGVLNITNAFLPYMRKRRAGMVVNISSQGGSLNMIGVGIYCASKAALDSLSDTWSRELAEFNVKCISVQPGMFRTSVSESSNLRRGLHRISEYTAPDKVFVDYNGATGTERGDPSKAAEKIIDFVTDPARAMPLRLPLGEDAFESLKAFHLERLADMEKYKAWSVGTDFEDL</sequence>
<dbReference type="InterPro" id="IPR036291">
    <property type="entry name" value="NAD(P)-bd_dom_sf"/>
</dbReference>
<evidence type="ECO:0000256" key="3">
    <source>
        <dbReference type="ARBA" id="ARBA00023002"/>
    </source>
</evidence>
<comment type="caution">
    <text evidence="5">The sequence shown here is derived from an EMBL/GenBank/DDBJ whole genome shotgun (WGS) entry which is preliminary data.</text>
</comment>
<evidence type="ECO:0000256" key="1">
    <source>
        <dbReference type="ARBA" id="ARBA00006484"/>
    </source>
</evidence>
<keyword evidence="6" id="KW-1185">Reference proteome</keyword>
<keyword evidence="2" id="KW-0521">NADP</keyword>
<dbReference type="Gene3D" id="3.40.50.720">
    <property type="entry name" value="NAD(P)-binding Rossmann-like Domain"/>
    <property type="match status" value="1"/>
</dbReference>
<dbReference type="AlphaFoldDB" id="A0AAD6V3J6"/>
<dbReference type="InterPro" id="IPR002347">
    <property type="entry name" value="SDR_fam"/>
</dbReference>
<dbReference type="PRINTS" id="PR00081">
    <property type="entry name" value="GDHRDH"/>
</dbReference>
<dbReference type="PRINTS" id="PR00080">
    <property type="entry name" value="SDRFAMILY"/>
</dbReference>
<dbReference type="Proteomes" id="UP001219525">
    <property type="component" value="Unassembled WGS sequence"/>
</dbReference>
<dbReference type="PROSITE" id="PS00061">
    <property type="entry name" value="ADH_SHORT"/>
    <property type="match status" value="1"/>
</dbReference>
<gene>
    <name evidence="5" type="ORF">GGX14DRAFT_464449</name>
</gene>
<dbReference type="SUPFAM" id="SSF51735">
    <property type="entry name" value="NAD(P)-binding Rossmann-fold domains"/>
    <property type="match status" value="1"/>
</dbReference>